<dbReference type="InterPro" id="IPR001343">
    <property type="entry name" value="Hemolysn_Ca-bd"/>
</dbReference>
<dbReference type="InterPro" id="IPR003995">
    <property type="entry name" value="RTX_toxin_determinant-A"/>
</dbReference>
<dbReference type="EMBL" id="JAUORK010000033">
    <property type="protein sequence ID" value="MDO6673788.1"/>
    <property type="molecule type" value="Genomic_DNA"/>
</dbReference>
<keyword evidence="2" id="KW-0800">Toxin</keyword>
<dbReference type="CDD" id="cd00198">
    <property type="entry name" value="vWFA"/>
    <property type="match status" value="1"/>
</dbReference>
<feature type="region of interest" description="Disordered" evidence="7">
    <location>
        <begin position="1099"/>
        <end position="1126"/>
    </location>
</feature>
<dbReference type="Gene3D" id="2.60.40.10">
    <property type="entry name" value="Immunoglobulins"/>
    <property type="match status" value="1"/>
</dbReference>
<dbReference type="SMART" id="SM00327">
    <property type="entry name" value="VWA"/>
    <property type="match status" value="1"/>
</dbReference>
<dbReference type="RefSeq" id="WP_303595525.1">
    <property type="nucleotide sequence ID" value="NZ_JAUORK010000033.1"/>
</dbReference>
<organism evidence="9 10">
    <name type="scientific">Cobetia amphilecti</name>
    <dbReference type="NCBI Taxonomy" id="1055104"/>
    <lineage>
        <taxon>Bacteria</taxon>
        <taxon>Pseudomonadati</taxon>
        <taxon>Pseudomonadota</taxon>
        <taxon>Gammaproteobacteria</taxon>
        <taxon>Oceanospirillales</taxon>
        <taxon>Halomonadaceae</taxon>
        <taxon>Cobetia</taxon>
    </lineage>
</organism>
<evidence type="ECO:0000256" key="4">
    <source>
        <dbReference type="ARBA" id="ARBA00022837"/>
    </source>
</evidence>
<dbReference type="InterPro" id="IPR018511">
    <property type="entry name" value="Hemolysin-typ_Ca-bd_CS"/>
</dbReference>
<dbReference type="Pfam" id="PF13519">
    <property type="entry name" value="VWA_2"/>
    <property type="match status" value="1"/>
</dbReference>
<reference evidence="9" key="1">
    <citation type="submission" date="2023-07" db="EMBL/GenBank/DDBJ databases">
        <title>Genome content predicts the carbon catabolic preferences of heterotrophic bacteria.</title>
        <authorList>
            <person name="Gralka M."/>
        </authorList>
    </citation>
    <scope>NUCLEOTIDE SEQUENCE</scope>
    <source>
        <strain evidence="9">C2R13</strain>
    </source>
</reference>
<evidence type="ECO:0000259" key="8">
    <source>
        <dbReference type="PROSITE" id="PS50234"/>
    </source>
</evidence>
<dbReference type="Pfam" id="PF17963">
    <property type="entry name" value="Big_9"/>
    <property type="match status" value="1"/>
</dbReference>
<feature type="domain" description="VWFA" evidence="8">
    <location>
        <begin position="1395"/>
        <end position="1611"/>
    </location>
</feature>
<dbReference type="PRINTS" id="PR00313">
    <property type="entry name" value="CABNDNGRPT"/>
</dbReference>
<feature type="non-terminal residue" evidence="9">
    <location>
        <position position="1"/>
    </location>
</feature>
<comment type="caution">
    <text evidence="9">The sequence shown here is derived from an EMBL/GenBank/DDBJ whole genome shotgun (WGS) entry which is preliminary data.</text>
</comment>
<dbReference type="InterPro" id="IPR040853">
    <property type="entry name" value="RapA2_cadherin-like"/>
</dbReference>
<evidence type="ECO:0000256" key="7">
    <source>
        <dbReference type="SAM" id="MobiDB-lite"/>
    </source>
</evidence>
<evidence type="ECO:0000313" key="9">
    <source>
        <dbReference type="EMBL" id="MDO6673788.1"/>
    </source>
</evidence>
<evidence type="ECO:0000256" key="5">
    <source>
        <dbReference type="ARBA" id="ARBA00023026"/>
    </source>
</evidence>
<protein>
    <submittedName>
        <fullName evidence="9">VCBS domain-containing protein</fullName>
    </submittedName>
</protein>
<evidence type="ECO:0000256" key="6">
    <source>
        <dbReference type="ARBA" id="ARBA00023136"/>
    </source>
</evidence>
<keyword evidence="6" id="KW-0472">Membrane</keyword>
<dbReference type="SUPFAM" id="SSF51120">
    <property type="entry name" value="beta-Roll"/>
    <property type="match status" value="1"/>
</dbReference>
<dbReference type="InterPro" id="IPR010221">
    <property type="entry name" value="VCBS_dom"/>
</dbReference>
<evidence type="ECO:0000256" key="2">
    <source>
        <dbReference type="ARBA" id="ARBA00022656"/>
    </source>
</evidence>
<dbReference type="NCBIfam" id="TIGR03661">
    <property type="entry name" value="T1SS_VCA0849"/>
    <property type="match status" value="1"/>
</dbReference>
<dbReference type="NCBIfam" id="TIGR01965">
    <property type="entry name" value="VCBS_repeat"/>
    <property type="match status" value="6"/>
</dbReference>
<comment type="subcellular location">
    <subcellularLocation>
        <location evidence="1">Membrane</location>
    </subcellularLocation>
</comment>
<dbReference type="PRINTS" id="PR01488">
    <property type="entry name" value="RTXTOXINA"/>
</dbReference>
<dbReference type="Gene3D" id="3.40.50.410">
    <property type="entry name" value="von Willebrand factor, type A domain"/>
    <property type="match status" value="1"/>
</dbReference>
<gene>
    <name evidence="9" type="ORF">Q4535_16915</name>
</gene>
<keyword evidence="5" id="KW-0843">Virulence</keyword>
<sequence>EDHTGGDITDSFTVVVTDITGQSTSDSLDIAILDTAPEAKADARNIDEDTTTALDGNVIDGASDTADTLGADATSVTSVTPDGGSASDVTADDAAVVEGTYGTLTLNSDGSYTYVLDTTKTQSLAENEPAEDVFTYVLEDSDGDYSSTTLTINITGSADAVPVITLADKEVTEATGETVTDTFEVAADAGIASVTINGTDITLASVDNPIVIPGATDDEGTLTITGYDSGTVSYTYVEDGTAADHSAGDDSVFDNYAVVVIDLAGQSTSDSLDVKILDTAPTAKPDERDIDEDATDELTGNVIDGANDNEDVLGADAPFMVCKLNDTGIADGGSATVTGDYGTLTLNSDGSYTYVLDTTKTQSLAENEPAEDVFTYVLEDSDGDYSSTTLTINITGSADAVPVITLADKQVTEATGETVTDTFQVEADAGIASVTINGTDITSASVDNPIVIPGATDDEGTLTITGYDSGTVSYTYVEDGTAADHSAGDDSVFDNYAVVVTDLAGQSTSDSLDVKILDTAPVANDDTYTIREDDTSPDGEPVINTNVISSVVGGGQDELGADGVTITHLDGISLADNEGSVTVDGSYGSLTINTDGTFSYDLDDARAQALGAGDLVKEVFEYTILDADGDSDTADITINVQGLNDKPVAYDDGPIVVEEDTPVSGNVLNNDVDADGDELSVVSFTVGGVTYDPGKTADLGEVGTLLINADGTFTFTPGENYNGPVPDTTYVITDGTEFDEAILSFEDVAAIDDPVVISADDGAVVEDGVTEASGTLTATDVDSDAPTFTPATDDSSLYGTFAVDAGGNWTYTLDNDTAAVQGLTSADTINEQYIVQLSDGSSTTVDIVIKGTDDALPVISSLEDQSVTEATGSTLTNTFTVSAAAGIAAVTIAGVDITDASTTPVVISNPDGEGTLTVTGYDADSGEVTYTYVEGGTAADHTDGDDSVVDGFTIVVTDLAGQSTSDSLDVTVLDTVPVANADARSIGENRTSAITGNVVEGTSATADTLGADAVTVTAVIAGTETAPVSDGAAAVITGEHGELTLAADGSYSYQSARDDLQYLAAGESVTDVYTYVITDADGDTATTTLTITIKGSNDAPEISVSSGDSAAASLTETGSPLSASGTLSVDDVDLSNSVTPSVTGVSSDGDTGTLDNDDLLALLGVDTGAIIDAESTEGTLNWSFDSSVAGESFDYLSAGESLVLTYTVTVTDTAGATATQDVTITIQGTNDAPVVTATEGRVSEEGLEGGIADSDAADGFTDTTDATTVTGTVSVTDVDSDSVSLVLAAPATAITSGGSAVTWSGSGTQSMVATDADGNEVATVTIDDSGAYTFTLSQAVDHSGDGEDVLSLDFGVLATDSEGASSTGTLTIGIEDDAPEQQEAQSFSSTLVDTNLTIVLDVSGSMASASGIGTQTRLESAIESIKTLISAYDDLGDVRINLVSFSTTATSYAAWMTASEAVTVLEGLSAGGVTNYDAALAEAMENYAEDGALESAQNISYFFSDGTPYGADGNSNELDNSLDYDSVQYYSGNRLIPVRDSSDTGISNTEEGIWTDFLVDNGIKSYAIGMGSGVSEDNLNPIAYDGSADEDIDAAIVTSFSDLDDSLAATVQSPVSGQLISGSSVDGSLLGADGGYLQWVTVDGTTYSYDPVTNTVSATGSDNSSYDADSLELIISTDLGGSMLFNLGSGDFTYTPPDNVSERSTDSFDYVTVDNDGDTNASSVSIDVDKLAVVIGTDGNDTLTGDGDGPFYADYLIGQGGNDTLSGGEGSDRLEGGSGNDTLRGGTGNDILSGGEGDDLLVGGAGNDILTGGDGADTFQWLSGHDINSEGGMATDTITDFSVADGDVIDLSDLLQSNDDADTLSSFLHFESDGEGGTNIEISVDGSDGSNITQEINLQDVDLTSGGDTDTQIIQSLLDSNSLKTNVDG</sequence>
<dbReference type="InterPro" id="IPR002035">
    <property type="entry name" value="VWF_A"/>
</dbReference>
<proteinExistence type="predicted"/>
<name>A0AAP4U4L0_9GAMM</name>
<dbReference type="InterPro" id="IPR019960">
    <property type="entry name" value="T1SS_VCA0849"/>
</dbReference>
<dbReference type="Pfam" id="PF17803">
    <property type="entry name" value="Cadherin_4"/>
    <property type="match status" value="4"/>
</dbReference>
<dbReference type="GO" id="GO:0005576">
    <property type="term" value="C:extracellular region"/>
    <property type="evidence" value="ECO:0007669"/>
    <property type="project" value="InterPro"/>
</dbReference>
<accession>A0AAP4U4L0</accession>
<dbReference type="GO" id="GO:0005509">
    <property type="term" value="F:calcium ion binding"/>
    <property type="evidence" value="ECO:0007669"/>
    <property type="project" value="InterPro"/>
</dbReference>
<dbReference type="PROSITE" id="PS00330">
    <property type="entry name" value="HEMOLYSIN_CALCIUM"/>
    <property type="match status" value="3"/>
</dbReference>
<evidence type="ECO:0000313" key="10">
    <source>
        <dbReference type="Proteomes" id="UP001170481"/>
    </source>
</evidence>
<feature type="region of interest" description="Disordered" evidence="7">
    <location>
        <begin position="1763"/>
        <end position="1795"/>
    </location>
</feature>
<keyword evidence="3" id="KW-0677">Repeat</keyword>
<evidence type="ECO:0000256" key="3">
    <source>
        <dbReference type="ARBA" id="ARBA00022737"/>
    </source>
</evidence>
<dbReference type="Pfam" id="PF00353">
    <property type="entry name" value="HemolysinCabind"/>
    <property type="match status" value="2"/>
</dbReference>
<dbReference type="Gene3D" id="2.150.10.10">
    <property type="entry name" value="Serralysin-like metalloprotease, C-terminal"/>
    <property type="match status" value="1"/>
</dbReference>
<dbReference type="Proteomes" id="UP001170481">
    <property type="component" value="Unassembled WGS sequence"/>
</dbReference>
<keyword evidence="4" id="KW-0106">Calcium</keyword>
<feature type="compositionally biased region" description="Polar residues" evidence="7">
    <location>
        <begin position="1103"/>
        <end position="1126"/>
    </location>
</feature>
<dbReference type="InterPro" id="IPR011049">
    <property type="entry name" value="Serralysin-like_metalloprot_C"/>
</dbReference>
<dbReference type="InterPro" id="IPR013783">
    <property type="entry name" value="Ig-like_fold"/>
</dbReference>
<dbReference type="SUPFAM" id="SSF53300">
    <property type="entry name" value="vWA-like"/>
    <property type="match status" value="1"/>
</dbReference>
<dbReference type="PROSITE" id="PS50234">
    <property type="entry name" value="VWFA"/>
    <property type="match status" value="1"/>
</dbReference>
<evidence type="ECO:0000256" key="1">
    <source>
        <dbReference type="ARBA" id="ARBA00004370"/>
    </source>
</evidence>
<dbReference type="InterPro" id="IPR036465">
    <property type="entry name" value="vWFA_dom_sf"/>
</dbReference>
<dbReference type="GO" id="GO:0016020">
    <property type="term" value="C:membrane"/>
    <property type="evidence" value="ECO:0007669"/>
    <property type="project" value="UniProtKB-SubCell"/>
</dbReference>
<dbReference type="GO" id="GO:0090729">
    <property type="term" value="F:toxin activity"/>
    <property type="evidence" value="ECO:0007669"/>
    <property type="project" value="UniProtKB-KW"/>
</dbReference>